<reference evidence="1" key="3">
    <citation type="submission" date="2025-08" db="UniProtKB">
        <authorList>
            <consortium name="Ensembl"/>
        </authorList>
    </citation>
    <scope>IDENTIFICATION</scope>
</reference>
<evidence type="ECO:0000313" key="1">
    <source>
        <dbReference type="Ensembl" id="ENSPSIP00000001059.1"/>
    </source>
</evidence>
<dbReference type="AlphaFoldDB" id="K7EZ49"/>
<dbReference type="STRING" id="13735.ENSPSIP00000001059"/>
<dbReference type="Ensembl" id="ENSPSIT00000001061.1">
    <property type="protein sequence ID" value="ENSPSIP00000001059.1"/>
    <property type="gene ID" value="ENSPSIG00000001061.1"/>
</dbReference>
<reference evidence="1" key="4">
    <citation type="submission" date="2025-09" db="UniProtKB">
        <authorList>
            <consortium name="Ensembl"/>
        </authorList>
    </citation>
    <scope>IDENTIFICATION</scope>
</reference>
<dbReference type="EMBL" id="AGCU01041696">
    <property type="status" value="NOT_ANNOTATED_CDS"/>
    <property type="molecule type" value="Genomic_DNA"/>
</dbReference>
<sequence>MANCTQVATGESLKFCYETKTTPDSIPFLCKPLWSRKHSRVVAPSNATNNSLPGGERCRIVLVSSAVWGPTMPLHVVIVAGIQTPPLPEEELQLSLITPSCKNITRSLVNWEPLNWTVAGHDMIQQGPPDWVVPLQGTRCDKLTPTIRFKFYGHLSISEGLYESGLYTLELGPQPKTVLKFDPLIINLAPLQHLKAPISGPHVLKLDQQEHLVAQPRISLKELQIQLEGMNISHIAPVCAPLIGASHRGWGEWVKMWQGINHVNRVKRELKDWLAPVGTGISLVDAANIEVLANKLSYATENMGNMGIPLTSSLKQLSEEQQLISKVFPGWEKLIEKDEESIISGVQSLQNNISLTFACEQAQALTQNVIMGMIRQALVGQIPMEVINLIRPHVTDEELVLQPWWRLVNASYNHDKQSLQLFLITVAGKEIRVIHPVVPLGLQINDDSVMYSKDPNTWAWQKDNVWNTVNVKGCRRREGLGYICEDQALEEHDECFFPQPGNESHCSFDVIQEEGSVIVYIGKACVCVRTRCSIVLINGYWIQPMVPYINRCFCNVTTIVTCDSKFTVPIWTVQHLKAYPELYKEISPIILGMGLNVIKGLLNHPSLQLELQKLQTLGEKGKLEIRHYNQEISRLAVTVADTGHYSWWEIFHEWSPSA</sequence>
<dbReference type="eggNOG" id="ENOG502SJMN">
    <property type="taxonomic scope" value="Eukaryota"/>
</dbReference>
<keyword evidence="2" id="KW-1185">Reference proteome</keyword>
<proteinExistence type="predicted"/>
<evidence type="ECO:0000313" key="2">
    <source>
        <dbReference type="Proteomes" id="UP000007267"/>
    </source>
</evidence>
<reference evidence="2" key="1">
    <citation type="submission" date="2011-10" db="EMBL/GenBank/DDBJ databases">
        <authorList>
            <consortium name="Soft-shell Turtle Genome Consortium"/>
        </authorList>
    </citation>
    <scope>NUCLEOTIDE SEQUENCE [LARGE SCALE GENOMIC DNA]</scope>
    <source>
        <strain evidence="2">Daiwa-1</strain>
    </source>
</reference>
<dbReference type="OMA" id="NDNIMIV"/>
<dbReference type="HOGENOM" id="CLU_417144_0_0_1"/>
<accession>K7EZ49</accession>
<name>K7EZ49_PELSI</name>
<reference evidence="2" key="2">
    <citation type="journal article" date="2013" name="Nat. Genet.">
        <title>The draft genomes of soft-shell turtle and green sea turtle yield insights into the development and evolution of the turtle-specific body plan.</title>
        <authorList>
            <person name="Wang Z."/>
            <person name="Pascual-Anaya J."/>
            <person name="Zadissa A."/>
            <person name="Li W."/>
            <person name="Niimura Y."/>
            <person name="Huang Z."/>
            <person name="Li C."/>
            <person name="White S."/>
            <person name="Xiong Z."/>
            <person name="Fang D."/>
            <person name="Wang B."/>
            <person name="Ming Y."/>
            <person name="Chen Y."/>
            <person name="Zheng Y."/>
            <person name="Kuraku S."/>
            <person name="Pignatelli M."/>
            <person name="Herrero J."/>
            <person name="Beal K."/>
            <person name="Nozawa M."/>
            <person name="Li Q."/>
            <person name="Wang J."/>
            <person name="Zhang H."/>
            <person name="Yu L."/>
            <person name="Shigenobu S."/>
            <person name="Wang J."/>
            <person name="Liu J."/>
            <person name="Flicek P."/>
            <person name="Searle S."/>
            <person name="Wang J."/>
            <person name="Kuratani S."/>
            <person name="Yin Y."/>
            <person name="Aken B."/>
            <person name="Zhang G."/>
            <person name="Irie N."/>
        </authorList>
    </citation>
    <scope>NUCLEOTIDE SEQUENCE [LARGE SCALE GENOMIC DNA]</scope>
    <source>
        <strain evidence="2">Daiwa-1</strain>
    </source>
</reference>
<protein>
    <submittedName>
        <fullName evidence="1">Uncharacterized protein</fullName>
    </submittedName>
</protein>
<dbReference type="GeneTree" id="ENSGT00610000087427"/>
<dbReference type="Proteomes" id="UP000007267">
    <property type="component" value="Unassembled WGS sequence"/>
</dbReference>
<organism evidence="1 2">
    <name type="scientific">Pelodiscus sinensis</name>
    <name type="common">Chinese softshell turtle</name>
    <name type="synonym">Trionyx sinensis</name>
    <dbReference type="NCBI Taxonomy" id="13735"/>
    <lineage>
        <taxon>Eukaryota</taxon>
        <taxon>Metazoa</taxon>
        <taxon>Chordata</taxon>
        <taxon>Craniata</taxon>
        <taxon>Vertebrata</taxon>
        <taxon>Euteleostomi</taxon>
        <taxon>Archelosauria</taxon>
        <taxon>Testudinata</taxon>
        <taxon>Testudines</taxon>
        <taxon>Cryptodira</taxon>
        <taxon>Trionychia</taxon>
        <taxon>Trionychidae</taxon>
        <taxon>Pelodiscus</taxon>
    </lineage>
</organism>